<name>A0A830D0P6_9LAMI</name>
<protein>
    <submittedName>
        <fullName evidence="1">Uncharacterized protein</fullName>
    </submittedName>
</protein>
<dbReference type="GO" id="GO:0009535">
    <property type="term" value="C:chloroplast thylakoid membrane"/>
    <property type="evidence" value="ECO:0007669"/>
    <property type="project" value="InterPro"/>
</dbReference>
<dbReference type="InterPro" id="IPR040340">
    <property type="entry name" value="CEST/Y3IP1"/>
</dbReference>
<dbReference type="OrthoDB" id="1880037at2759"/>
<reference evidence="1" key="1">
    <citation type="submission" date="2020-07" db="EMBL/GenBank/DDBJ databases">
        <title>Ethylene signaling mediates host invasion by parasitic plants.</title>
        <authorList>
            <person name="Yoshida S."/>
        </authorList>
    </citation>
    <scope>NUCLEOTIDE SEQUENCE</scope>
    <source>
        <strain evidence="1">Okayama</strain>
    </source>
</reference>
<dbReference type="GO" id="GO:0048564">
    <property type="term" value="P:photosystem I assembly"/>
    <property type="evidence" value="ECO:0007669"/>
    <property type="project" value="InterPro"/>
</dbReference>
<evidence type="ECO:0000313" key="1">
    <source>
        <dbReference type="EMBL" id="GFQ00816.1"/>
    </source>
</evidence>
<keyword evidence="2" id="KW-1185">Reference proteome</keyword>
<dbReference type="PANTHER" id="PTHR33672:SF24">
    <property type="entry name" value="OS01G0798600 PROTEIN"/>
    <property type="match status" value="1"/>
</dbReference>
<dbReference type="PANTHER" id="PTHR33672">
    <property type="entry name" value="YCF3-INTERACTING PROTEIN 1, CHLOROPLASTIC"/>
    <property type="match status" value="1"/>
</dbReference>
<sequence length="299" mass="33629">MMRPNMMSFNLEKKESEKQISVDPISLTNMHNTCTSLPSSPRLDSFLAKQKRKCKVSSPSALYTRQHSVALSNLERLKLESNMRRSKSCGEGRACQPSLDFDLWPTTTTTTNQSDYRYQQQQQQQQRQINEGEPDKFKCGACLFLPGFGKGKAVRARKEEVAVEVVERDIVSQRMSLERFECGSWRSSDGDTAAMSNLFFDLPVELMRCSSVNDTESPVTTGFVFDNNKDYHHSNRKGVLKTTSIGGGKPHESFNSSRHVRFSTSSPTLCPASPTSPCITPRLRRARDDFSAFLEAQSA</sequence>
<evidence type="ECO:0000313" key="2">
    <source>
        <dbReference type="Proteomes" id="UP000653305"/>
    </source>
</evidence>
<accession>A0A830D0P6</accession>
<comment type="caution">
    <text evidence="1">The sequence shown here is derived from an EMBL/GenBank/DDBJ whole genome shotgun (WGS) entry which is preliminary data.</text>
</comment>
<gene>
    <name evidence="1" type="ORF">PHJA_002225500</name>
</gene>
<dbReference type="AlphaFoldDB" id="A0A830D0P6"/>
<dbReference type="EMBL" id="BMAC01000645">
    <property type="protein sequence ID" value="GFQ00816.1"/>
    <property type="molecule type" value="Genomic_DNA"/>
</dbReference>
<dbReference type="Proteomes" id="UP000653305">
    <property type="component" value="Unassembled WGS sequence"/>
</dbReference>
<proteinExistence type="predicted"/>
<organism evidence="1 2">
    <name type="scientific">Phtheirospermum japonicum</name>
    <dbReference type="NCBI Taxonomy" id="374723"/>
    <lineage>
        <taxon>Eukaryota</taxon>
        <taxon>Viridiplantae</taxon>
        <taxon>Streptophyta</taxon>
        <taxon>Embryophyta</taxon>
        <taxon>Tracheophyta</taxon>
        <taxon>Spermatophyta</taxon>
        <taxon>Magnoliopsida</taxon>
        <taxon>eudicotyledons</taxon>
        <taxon>Gunneridae</taxon>
        <taxon>Pentapetalae</taxon>
        <taxon>asterids</taxon>
        <taxon>lamiids</taxon>
        <taxon>Lamiales</taxon>
        <taxon>Orobanchaceae</taxon>
        <taxon>Orobanchaceae incertae sedis</taxon>
        <taxon>Phtheirospermum</taxon>
    </lineage>
</organism>
<dbReference type="GO" id="GO:0080183">
    <property type="term" value="P:response to photooxidative stress"/>
    <property type="evidence" value="ECO:0007669"/>
    <property type="project" value="InterPro"/>
</dbReference>